<dbReference type="PANTHER" id="PTHR23172:SF87">
    <property type="entry name" value="CHAPERONE DNAJ-DOMAIN SUPERFAMILY PROTEIN"/>
    <property type="match status" value="1"/>
</dbReference>
<feature type="compositionally biased region" description="Low complexity" evidence="3">
    <location>
        <begin position="150"/>
        <end position="161"/>
    </location>
</feature>
<reference evidence="4 5" key="1">
    <citation type="submission" date="2023-10" db="EMBL/GenBank/DDBJ databases">
        <title>Chromosome-scale genome assembly provides insights into flower coloration mechanisms of Canna indica.</title>
        <authorList>
            <person name="Li C."/>
        </authorList>
    </citation>
    <scope>NUCLEOTIDE SEQUENCE [LARGE SCALE GENOMIC DNA]</scope>
    <source>
        <tissue evidence="4">Flower</tissue>
    </source>
</reference>
<feature type="region of interest" description="Disordered" evidence="3">
    <location>
        <begin position="1"/>
        <end position="28"/>
    </location>
</feature>
<organism evidence="4 5">
    <name type="scientific">Canna indica</name>
    <name type="common">Indian-shot</name>
    <dbReference type="NCBI Taxonomy" id="4628"/>
    <lineage>
        <taxon>Eukaryota</taxon>
        <taxon>Viridiplantae</taxon>
        <taxon>Streptophyta</taxon>
        <taxon>Embryophyta</taxon>
        <taxon>Tracheophyta</taxon>
        <taxon>Spermatophyta</taxon>
        <taxon>Magnoliopsida</taxon>
        <taxon>Liliopsida</taxon>
        <taxon>Zingiberales</taxon>
        <taxon>Cannaceae</taxon>
        <taxon>Canna</taxon>
    </lineage>
</organism>
<keyword evidence="5" id="KW-1185">Reference proteome</keyword>
<dbReference type="Gene3D" id="1.10.287.110">
    <property type="entry name" value="DnaJ domain"/>
    <property type="match status" value="1"/>
</dbReference>
<accession>A0AAQ3KRY0</accession>
<keyword evidence="1 2" id="KW-0175">Coiled coil</keyword>
<evidence type="ECO:0000256" key="1">
    <source>
        <dbReference type="ARBA" id="ARBA00023054"/>
    </source>
</evidence>
<feature type="compositionally biased region" description="Basic and acidic residues" evidence="3">
    <location>
        <begin position="1330"/>
        <end position="1345"/>
    </location>
</feature>
<feature type="region of interest" description="Disordered" evidence="3">
    <location>
        <begin position="958"/>
        <end position="982"/>
    </location>
</feature>
<feature type="compositionally biased region" description="Basic and acidic residues" evidence="3">
    <location>
        <begin position="133"/>
        <end position="148"/>
    </location>
</feature>
<feature type="region of interest" description="Disordered" evidence="3">
    <location>
        <begin position="257"/>
        <end position="278"/>
    </location>
</feature>
<feature type="region of interest" description="Disordered" evidence="3">
    <location>
        <begin position="1047"/>
        <end position="1075"/>
    </location>
</feature>
<dbReference type="PANTHER" id="PTHR23172">
    <property type="entry name" value="AUXILIN/CYCLIN G-ASSOCIATED KINASE-RELATED"/>
    <property type="match status" value="1"/>
</dbReference>
<feature type="compositionally biased region" description="Basic and acidic residues" evidence="3">
    <location>
        <begin position="598"/>
        <end position="609"/>
    </location>
</feature>
<feature type="region of interest" description="Disordered" evidence="3">
    <location>
        <begin position="817"/>
        <end position="837"/>
    </location>
</feature>
<name>A0AAQ3KRY0_9LILI</name>
<dbReference type="GO" id="GO:0072318">
    <property type="term" value="P:clathrin coat disassembly"/>
    <property type="evidence" value="ECO:0007669"/>
    <property type="project" value="TreeGrafter"/>
</dbReference>
<evidence type="ECO:0000256" key="2">
    <source>
        <dbReference type="SAM" id="Coils"/>
    </source>
</evidence>
<dbReference type="FunFam" id="1.10.287.110:FF:000009">
    <property type="entry name" value="Auxilin-related protein 1"/>
    <property type="match status" value="1"/>
</dbReference>
<feature type="region of interest" description="Disordered" evidence="3">
    <location>
        <begin position="107"/>
        <end position="183"/>
    </location>
</feature>
<dbReference type="GO" id="GO:0072583">
    <property type="term" value="P:clathrin-dependent endocytosis"/>
    <property type="evidence" value="ECO:0007669"/>
    <property type="project" value="TreeGrafter"/>
</dbReference>
<dbReference type="InterPro" id="IPR036869">
    <property type="entry name" value="J_dom_sf"/>
</dbReference>
<dbReference type="GO" id="GO:0005737">
    <property type="term" value="C:cytoplasm"/>
    <property type="evidence" value="ECO:0007669"/>
    <property type="project" value="TreeGrafter"/>
</dbReference>
<proteinExistence type="predicted"/>
<gene>
    <name evidence="4" type="ORF">Cni_G19737</name>
</gene>
<protein>
    <submittedName>
        <fullName evidence="4">Auxilin-like protein 1 isoform X2</fullName>
    </submittedName>
</protein>
<feature type="region of interest" description="Disordered" evidence="3">
    <location>
        <begin position="1111"/>
        <end position="1229"/>
    </location>
</feature>
<feature type="coiled-coil region" evidence="2">
    <location>
        <begin position="1378"/>
        <end position="1413"/>
    </location>
</feature>
<feature type="compositionally biased region" description="Polar residues" evidence="3">
    <location>
        <begin position="162"/>
        <end position="183"/>
    </location>
</feature>
<feature type="region of interest" description="Disordered" evidence="3">
    <location>
        <begin position="582"/>
        <end position="609"/>
    </location>
</feature>
<feature type="compositionally biased region" description="Polar residues" evidence="3">
    <location>
        <begin position="119"/>
        <end position="132"/>
    </location>
</feature>
<feature type="region of interest" description="Disordered" evidence="3">
    <location>
        <begin position="1244"/>
        <end position="1273"/>
    </location>
</feature>
<dbReference type="GO" id="GO:0030276">
    <property type="term" value="F:clathrin binding"/>
    <property type="evidence" value="ECO:0007669"/>
    <property type="project" value="TreeGrafter"/>
</dbReference>
<feature type="compositionally biased region" description="Polar residues" evidence="3">
    <location>
        <begin position="15"/>
        <end position="27"/>
    </location>
</feature>
<evidence type="ECO:0000256" key="3">
    <source>
        <dbReference type="SAM" id="MobiDB-lite"/>
    </source>
</evidence>
<sequence length="1577" mass="180569">MEESRRLGGGAAVSQKPTGRQARQPSAYSDIFGGSRKFAARLDDYAEIFGDLAGSCSIPFLDLPPALQGRDVRAGRGAGFDYSEIFGGLDFGEFVAPYELFAATRREEAHSENGRTVGEATSSQQATDSSEFCTRHSNGDHVSCKEADWSSSNSNCSDNRSTQSNVHNKSTEQSKVSTTNVKAQTTRLDDVPAFSFVIDTLSSVQNIGGDGPHDMLNDGIDMRQQKEIPAMSSTDHSKCLENHTPAHQKNLTNKTVSENGHANASHHSRSSSSSISSADASSSNVTYLTVSDISLRTQPLCVPPPSRPPPRSFDKQGYSKQRTLSSPIICLDGVSISKPVANDRVHQGAVKDNSPSFFGVEVDVSSAAAASAAAIKEAMELAQAKLKNAKELMEKKRDILWNSKKPDNHESVKRKQRKFNQFSVGQGSFEENLAASEKINEATGAAKPTQCCKEEEKVVLTKEDGQTRQRNDLNSYKLSKSADKSEKWETNKEYHELVNSEKYEMTDEVSEREGSMKETKLMTTIIEVKHNESIKDALVYEIESNRNLRKDNIALAHFVNDADNGSHVGEVGKPDETHKLRGQEVREPPSDTLSFAGSEKKMKPSDNSKIYYTHDNEGKSKLEASVEACESKNSFKFVDINRSKDSKEEKRKSEAAKCCGENFEKEISIANIAPELNKDEEKLNVANVVEEETEIQVRQRSCISKVDITEGACKCTDSEKTQIEEMQCNVQNVNQLERTMTMHEQAERKKLHREEQTYLLANNELRLKVDQETIGLEEDMSEWKSTVGATICKEQPELMKAAEVVCWQDCNGNKARDAQPELQQQQRDMNEDETPESCNMRNFEGHKVYEIELWDCGNEDTVEIQVQHGIMDKIMSVDPVIGKNLLNTTLHFHPKNLFEGGNLSIVSMLSHPITSQKIISDIKKAEAKEKERMEREMQQMENQERRLEEEIEKEWLEEENKEKTRLPEERKDMQRKMEEDMERARLLEDAKEKKRKMEEEKEQARLLEAKDRERKLKEEKEQLRLLEEAKDKERKLKEEKEQLRLLEEAKDKERKLKEEKEQLRLSEEAKDRERKLKEEKERLRLLEEAKDRERKLKEEKEQLRLLEEAKERERKLEEGKEQARLLEKTKGREKKVEEEQSKALEERSRKGRKLEEEKDRARLSTKYNEQKLEEERVKLLEKGKEREKKQEEKERARLLEEEKEREREREKDRAAVERATREAHERAFTEARERAERIAVERVTSEVRQRAVKEAQVKAEKTSSENYEKSLTEKAAREARLRAERAAVERATAEARERAVERALAEKTAADARERAERNNATYSDIMRKDTVTEMHPKAKDKDGPQDGQLRSAGSWSSNQANYDFADQCEGESVLRCKARLERHQRIAERAAKALAEKNTRDILAQREQAERDKLAEFLDADVKRWSNGKEGNLRALLSTLQYILGPESGWQPIPLTDVITATAVKKAYRKATLCVHPDKLQQRGASIQQKYICEKVFDLLKEAWNRFNSEESFKIPTVQLQEAFYVLLARSYPLFCTSRGRRLRSLEEPERLIYRRLLSRQPSFDLIDVATRRGAN</sequence>
<feature type="compositionally biased region" description="Pro residues" evidence="3">
    <location>
        <begin position="301"/>
        <end position="311"/>
    </location>
</feature>
<dbReference type="SUPFAM" id="SSF46565">
    <property type="entry name" value="Chaperone J-domain"/>
    <property type="match status" value="1"/>
</dbReference>
<dbReference type="GO" id="GO:0031982">
    <property type="term" value="C:vesicle"/>
    <property type="evidence" value="ECO:0007669"/>
    <property type="project" value="TreeGrafter"/>
</dbReference>
<evidence type="ECO:0000313" key="5">
    <source>
        <dbReference type="Proteomes" id="UP001327560"/>
    </source>
</evidence>
<evidence type="ECO:0000313" key="4">
    <source>
        <dbReference type="EMBL" id="WOL10976.1"/>
    </source>
</evidence>
<feature type="coiled-coil region" evidence="2">
    <location>
        <begin position="372"/>
        <end position="399"/>
    </location>
</feature>
<feature type="region of interest" description="Disordered" evidence="3">
    <location>
        <begin position="298"/>
        <end position="319"/>
    </location>
</feature>
<dbReference type="Proteomes" id="UP001327560">
    <property type="component" value="Chromosome 6"/>
</dbReference>
<dbReference type="EMBL" id="CP136895">
    <property type="protein sequence ID" value="WOL10976.1"/>
    <property type="molecule type" value="Genomic_DNA"/>
</dbReference>
<feature type="region of interest" description="Disordered" evidence="3">
    <location>
        <begin position="1330"/>
        <end position="1357"/>
    </location>
</feature>